<dbReference type="PROSITE" id="PS51450">
    <property type="entry name" value="LRR"/>
    <property type="match status" value="3"/>
</dbReference>
<dbReference type="GO" id="GO:0005929">
    <property type="term" value="C:cilium"/>
    <property type="evidence" value="ECO:0007669"/>
    <property type="project" value="TreeGrafter"/>
</dbReference>
<name>A0A7K7PRL7_ACRAR</name>
<evidence type="ECO:0000313" key="12">
    <source>
        <dbReference type="EMBL" id="NWZ70223.1"/>
    </source>
</evidence>
<evidence type="ECO:0000313" key="13">
    <source>
        <dbReference type="Proteomes" id="UP000549775"/>
    </source>
</evidence>
<dbReference type="Proteomes" id="UP000549775">
    <property type="component" value="Unassembled WGS sequence"/>
</dbReference>
<evidence type="ECO:0000256" key="3">
    <source>
        <dbReference type="ARBA" id="ARBA00022614"/>
    </source>
</evidence>
<comment type="subcellular location">
    <subcellularLocation>
        <location evidence="1">Cytoplasm</location>
        <location evidence="1">Cytoskeleton</location>
        <location evidence="1">Flagellum axoneme</location>
    </subcellularLocation>
</comment>
<dbReference type="SUPFAM" id="SSF52075">
    <property type="entry name" value="Outer arm dynein light chain 1"/>
    <property type="match status" value="1"/>
</dbReference>
<keyword evidence="9" id="KW-0966">Cell projection</keyword>
<evidence type="ECO:0000256" key="6">
    <source>
        <dbReference type="ARBA" id="ARBA00023054"/>
    </source>
</evidence>
<comment type="caution">
    <text evidence="12">The sequence shown here is derived from an EMBL/GenBank/DDBJ whole genome shotgun (WGS) entry which is preliminary data.</text>
</comment>
<accession>A0A7K7PRL7</accession>
<dbReference type="Pfam" id="PF14580">
    <property type="entry name" value="LRR_9"/>
    <property type="match status" value="1"/>
</dbReference>
<keyword evidence="5" id="KW-0282">Flagellum</keyword>
<evidence type="ECO:0000256" key="7">
    <source>
        <dbReference type="ARBA" id="ARBA00023069"/>
    </source>
</evidence>
<proteinExistence type="inferred from homology"/>
<evidence type="ECO:0000256" key="8">
    <source>
        <dbReference type="ARBA" id="ARBA00023212"/>
    </source>
</evidence>
<gene>
    <name evidence="12" type="primary">Drc3</name>
    <name evidence="12" type="ORF">ACRARU_R14007</name>
</gene>
<keyword evidence="8" id="KW-0206">Cytoskeleton</keyword>
<dbReference type="SMART" id="SM00365">
    <property type="entry name" value="LRR_SD22"/>
    <property type="match status" value="4"/>
</dbReference>
<evidence type="ECO:0000256" key="1">
    <source>
        <dbReference type="ARBA" id="ARBA00004611"/>
    </source>
</evidence>
<dbReference type="Gene3D" id="3.80.10.10">
    <property type="entry name" value="Ribonuclease Inhibitor"/>
    <property type="match status" value="1"/>
</dbReference>
<dbReference type="InterPro" id="IPR032675">
    <property type="entry name" value="LRR_dom_sf"/>
</dbReference>
<keyword evidence="3" id="KW-0433">Leucine-rich repeat</keyword>
<keyword evidence="7" id="KW-0969">Cilium</keyword>
<evidence type="ECO:0000256" key="11">
    <source>
        <dbReference type="ARBA" id="ARBA00040950"/>
    </source>
</evidence>
<evidence type="ECO:0000256" key="4">
    <source>
        <dbReference type="ARBA" id="ARBA00022737"/>
    </source>
</evidence>
<evidence type="ECO:0000256" key="10">
    <source>
        <dbReference type="ARBA" id="ARBA00038378"/>
    </source>
</evidence>
<reference evidence="12 13" key="1">
    <citation type="submission" date="2019-09" db="EMBL/GenBank/DDBJ databases">
        <title>Bird 10,000 Genomes (B10K) Project - Family phase.</title>
        <authorList>
            <person name="Zhang G."/>
        </authorList>
    </citation>
    <scope>NUCLEOTIDE SEQUENCE [LARGE SCALE GENOMIC DNA]</scope>
    <source>
        <strain evidence="12">OUT-0054</strain>
        <tissue evidence="12">Blood</tissue>
    </source>
</reference>
<keyword evidence="13" id="KW-1185">Reference proteome</keyword>
<dbReference type="PANTHER" id="PTHR45973:SF12">
    <property type="entry name" value="DYNEIN REGULATORY COMPLEX SUBUNIT 3"/>
    <property type="match status" value="1"/>
</dbReference>
<dbReference type="InterPro" id="IPR050576">
    <property type="entry name" value="Cilia_flagella_integrity"/>
</dbReference>
<comment type="similarity">
    <text evidence="10">Belongs to the DRC3 family.</text>
</comment>
<evidence type="ECO:0000256" key="2">
    <source>
        <dbReference type="ARBA" id="ARBA00022490"/>
    </source>
</evidence>
<feature type="non-terminal residue" evidence="12">
    <location>
        <position position="487"/>
    </location>
</feature>
<feature type="non-terminal residue" evidence="12">
    <location>
        <position position="1"/>
    </location>
</feature>
<evidence type="ECO:0000256" key="9">
    <source>
        <dbReference type="ARBA" id="ARBA00023273"/>
    </source>
</evidence>
<protein>
    <recommendedName>
        <fullName evidence="11">Dynein regulatory complex subunit 3</fullName>
    </recommendedName>
</protein>
<keyword evidence="2" id="KW-0963">Cytoplasm</keyword>
<evidence type="ECO:0000256" key="5">
    <source>
        <dbReference type="ARBA" id="ARBA00022846"/>
    </source>
</evidence>
<dbReference type="OrthoDB" id="27917at2759"/>
<keyword evidence="6" id="KW-0175">Coiled coil</keyword>
<dbReference type="AlphaFoldDB" id="A0A7K7PRL7"/>
<dbReference type="PANTHER" id="PTHR45973">
    <property type="entry name" value="PROTEIN PHOSPHATASE 1 REGULATORY SUBUNIT SDS22-RELATED"/>
    <property type="match status" value="1"/>
</dbReference>
<sequence length="487" mass="56421">MSQFFSNVEPSIIDDELVQKAIEEKCPEDLGDLARQENVNVKVVTQLQLSFKSILKIDNLWPLENLTKLQLDNNFIEKIEGLESLVHLVWLDLSFNNIEVIEGLDTLAKLQDLSLYSNRISKIEHMDTLQELQIFSIGKNNLTILEDVVCLRRLKNLRTLNLSGNPFCSKEHYRLFVVAHLPSLVYLDFKLVRQSTVRFLHSLIGRSGNSILQSLCFVNIPALGAGSLKKSGSQKHTTAFVEYLNGSILFDSLYEEDREAAKLASIPAVEDLLQAYPSWFVLVSENLYNYGLEEYKKREAEVSKFYKRFHEILTANQQESKRIISDFESRHQRRLDELYQARSGDSAESKRAQGKEDIHQLWDALMTLETLISNDLEELLQDFKRSIDVIASTFTETIQGIYPFHSIQCRDLDNENHEKLIGIIIATMEKLEEEEFEENVEDDLPEDVRKLLMDKTTIFNAINMSQRIRLRKIDKRESDMLCNIYEW</sequence>
<dbReference type="InterPro" id="IPR001611">
    <property type="entry name" value="Leu-rich_rpt"/>
</dbReference>
<keyword evidence="4" id="KW-0677">Repeat</keyword>
<organism evidence="12 13">
    <name type="scientific">Acrocephalus arundinaceus</name>
    <name type="common">Great reed-warbler</name>
    <dbReference type="NCBI Taxonomy" id="39621"/>
    <lineage>
        <taxon>Eukaryota</taxon>
        <taxon>Metazoa</taxon>
        <taxon>Chordata</taxon>
        <taxon>Craniata</taxon>
        <taxon>Vertebrata</taxon>
        <taxon>Euteleostomi</taxon>
        <taxon>Archelosauria</taxon>
        <taxon>Archosauria</taxon>
        <taxon>Dinosauria</taxon>
        <taxon>Saurischia</taxon>
        <taxon>Theropoda</taxon>
        <taxon>Coelurosauria</taxon>
        <taxon>Aves</taxon>
        <taxon>Neognathae</taxon>
        <taxon>Neoaves</taxon>
        <taxon>Telluraves</taxon>
        <taxon>Australaves</taxon>
        <taxon>Passeriformes</taxon>
        <taxon>Sylvioidea</taxon>
        <taxon>Sylviidae</taxon>
        <taxon>Acrocephalinae</taxon>
        <taxon>Acrocephalus</taxon>
    </lineage>
</organism>
<dbReference type="EMBL" id="VZST01002049">
    <property type="protein sequence ID" value="NWZ70223.1"/>
    <property type="molecule type" value="Genomic_DNA"/>
</dbReference>